<keyword evidence="4" id="KW-1185">Reference proteome</keyword>
<reference evidence="3 4" key="1">
    <citation type="submission" date="2019-11" db="EMBL/GenBank/DDBJ databases">
        <title>Whole-genome sequence of a the green, strictly anaerobic photosynthetic bacterium Heliobacillus mobilis DSM 6151.</title>
        <authorList>
            <person name="Kyndt J.A."/>
            <person name="Meyer T.E."/>
        </authorList>
    </citation>
    <scope>NUCLEOTIDE SEQUENCE [LARGE SCALE GENOMIC DNA]</scope>
    <source>
        <strain evidence="3 4">DSM 6151</strain>
    </source>
</reference>
<gene>
    <name evidence="3" type="ORF">GJ688_08510</name>
</gene>
<proteinExistence type="predicted"/>
<feature type="region of interest" description="Disordered" evidence="1">
    <location>
        <begin position="73"/>
        <end position="94"/>
    </location>
</feature>
<organism evidence="3 4">
    <name type="scientific">Heliobacterium mobile</name>
    <name type="common">Heliobacillus mobilis</name>
    <dbReference type="NCBI Taxonomy" id="28064"/>
    <lineage>
        <taxon>Bacteria</taxon>
        <taxon>Bacillati</taxon>
        <taxon>Bacillota</taxon>
        <taxon>Clostridia</taxon>
        <taxon>Eubacteriales</taxon>
        <taxon>Heliobacteriaceae</taxon>
        <taxon>Heliobacterium</taxon>
    </lineage>
</organism>
<dbReference type="Proteomes" id="UP000430670">
    <property type="component" value="Unassembled WGS sequence"/>
</dbReference>
<feature type="domain" description="eCIS core" evidence="2">
    <location>
        <begin position="88"/>
        <end position="153"/>
    </location>
</feature>
<dbReference type="InterPro" id="IPR025295">
    <property type="entry name" value="eCIS_core_dom"/>
</dbReference>
<protein>
    <submittedName>
        <fullName evidence="3">DUF4157 domain-containing protein</fullName>
    </submittedName>
</protein>
<evidence type="ECO:0000313" key="4">
    <source>
        <dbReference type="Proteomes" id="UP000430670"/>
    </source>
</evidence>
<evidence type="ECO:0000259" key="2">
    <source>
        <dbReference type="Pfam" id="PF13699"/>
    </source>
</evidence>
<dbReference type="OrthoDB" id="292792at2"/>
<dbReference type="AlphaFoldDB" id="A0A6I3SJE5"/>
<evidence type="ECO:0000313" key="3">
    <source>
        <dbReference type="EMBL" id="MTV49019.1"/>
    </source>
</evidence>
<evidence type="ECO:0000256" key="1">
    <source>
        <dbReference type="SAM" id="MobiDB-lite"/>
    </source>
</evidence>
<dbReference type="Pfam" id="PF13699">
    <property type="entry name" value="eCIS_core"/>
    <property type="match status" value="1"/>
</dbReference>
<accession>A0A6I3SJE5</accession>
<name>A0A6I3SJE5_HELMO</name>
<comment type="caution">
    <text evidence="3">The sequence shown here is derived from an EMBL/GenBank/DDBJ whole genome shotgun (WGS) entry which is preliminary data.</text>
</comment>
<sequence>MPIQGKYDTVQHFSESAAPIYAKTDSTKTGSGVPINDDLSLEHEADVMGAKALQRVVETEEEETPVQGKLGEVGQKKEGKAMPNNTGLPDNLKAGVESLSGMSMDNVRVHFNSDKPAQVGALAYAQGTDIHVGPGQEQYLPHEAWHVVQQKEGRVRPTVQVKEVAINNDAELKREANEMVAFSKGTPSYQTIQSQIKSMKAINGNDNRIMQRMVAIAKKSISGDFIESNSIQYALERAGGPIGLLTDLKYNELLDGATLYIVAHGSKESSGEYTGEEIANILIKNGLKNQKNIEIIFTSCHAGEGKSNPKTDSVVAIIAQKLKESGITEITISGAKGLSIKSSATGDDFFVIKPDKESKYWPIQKALIDKYSPKKEFEQWVATHPKPTIEERAYAASQIARDFYTELVSEISKEEGLIYPNQEAISTIKINEKGELFYKERNMGLSPFAFDIEDYGSQWEKL</sequence>
<dbReference type="EMBL" id="WNKU01000008">
    <property type="protein sequence ID" value="MTV49019.1"/>
    <property type="molecule type" value="Genomic_DNA"/>
</dbReference>